<name>A0A1I4RV87_9PROT</name>
<dbReference type="CDD" id="cd02440">
    <property type="entry name" value="AdoMet_MTases"/>
    <property type="match status" value="1"/>
</dbReference>
<dbReference type="InterPro" id="IPR010280">
    <property type="entry name" value="U5_MeTrfase_fam"/>
</dbReference>
<dbReference type="PROSITE" id="PS51687">
    <property type="entry name" value="SAM_MT_RNA_M5U"/>
    <property type="match status" value="1"/>
</dbReference>
<sequence length="390" mass="44234">MKFKGEVTHLSQKGLGVVRNDADGISYFVFGTWPGDWGEFEIIDRPLNNKKYGYAKLIQLIKASGQRHQPECAYLGIHDDACSGCPWMIADYESQLEQKRNRLVYAMKRIGFDMAQLHVPSVQPSPEQFGYRNRFQVKTDGMKFGYVAEGSHRIAPIGDCIVLNGACRSLLKAMLASLPREDWQPGAGFDWNFIDLDDELSVEQIALNQKRPFKQGNTAQNERMKCWLRSRLNANPRIGKVIELFCGSGNFTEVIADSHCSEVIAYECGLDAIKQLRAKNLTKVDARSIDLFKPYIWKILKKSIADAETLVIDPPRAGLKNMKGFFEYFVSLRTIYYISCDPETFARDAWAFAKKGWQLTDIQLVDLFPHTPHVETLAEFKKSTLAIPNG</sequence>
<dbReference type="InterPro" id="IPR030391">
    <property type="entry name" value="MeTrfase_TrmA_CS"/>
</dbReference>
<evidence type="ECO:0000256" key="5">
    <source>
        <dbReference type="ARBA" id="ARBA00023014"/>
    </source>
</evidence>
<dbReference type="EMBL" id="FOUF01000021">
    <property type="protein sequence ID" value="SFM56167.1"/>
    <property type="molecule type" value="Genomic_DNA"/>
</dbReference>
<dbReference type="Gene3D" id="3.40.50.150">
    <property type="entry name" value="Vaccinia Virus protein VP39"/>
    <property type="match status" value="2"/>
</dbReference>
<feature type="binding site" evidence="6">
    <location>
        <position position="267"/>
    </location>
    <ligand>
        <name>S-adenosyl-L-methionine</name>
        <dbReference type="ChEBI" id="CHEBI:59789"/>
    </ligand>
</feature>
<reference evidence="7 8" key="1">
    <citation type="submission" date="2016-10" db="EMBL/GenBank/DDBJ databases">
        <authorList>
            <person name="de Groot N.N."/>
        </authorList>
    </citation>
    <scope>NUCLEOTIDE SEQUENCE [LARGE SCALE GENOMIC DNA]</scope>
    <source>
        <strain evidence="7 8">Nm146</strain>
    </source>
</reference>
<evidence type="ECO:0000256" key="2">
    <source>
        <dbReference type="ARBA" id="ARBA00022603"/>
    </source>
</evidence>
<keyword evidence="5" id="KW-0411">Iron-sulfur</keyword>
<dbReference type="GO" id="GO:0051536">
    <property type="term" value="F:iron-sulfur cluster binding"/>
    <property type="evidence" value="ECO:0007669"/>
    <property type="project" value="UniProtKB-KW"/>
</dbReference>
<dbReference type="SUPFAM" id="SSF53335">
    <property type="entry name" value="S-adenosyl-L-methionine-dependent methyltransferases"/>
    <property type="match status" value="1"/>
</dbReference>
<keyword evidence="1" id="KW-0479">Metal-binding</keyword>
<dbReference type="Gene3D" id="2.40.50.1070">
    <property type="match status" value="1"/>
</dbReference>
<dbReference type="PANTHER" id="PTHR11061">
    <property type="entry name" value="RNA M5U METHYLTRANSFERASE"/>
    <property type="match status" value="1"/>
</dbReference>
<evidence type="ECO:0000256" key="3">
    <source>
        <dbReference type="ARBA" id="ARBA00022679"/>
    </source>
</evidence>
<evidence type="ECO:0000313" key="7">
    <source>
        <dbReference type="EMBL" id="SFM56167.1"/>
    </source>
</evidence>
<dbReference type="Gene3D" id="2.40.50.140">
    <property type="entry name" value="Nucleic acid-binding proteins"/>
    <property type="match status" value="1"/>
</dbReference>
<dbReference type="Proteomes" id="UP000199561">
    <property type="component" value="Unassembled WGS sequence"/>
</dbReference>
<gene>
    <name evidence="7" type="ORF">SAMN05421880_1218</name>
</gene>
<dbReference type="GO" id="GO:0032259">
    <property type="term" value="P:methylation"/>
    <property type="evidence" value="ECO:0007669"/>
    <property type="project" value="UniProtKB-KW"/>
</dbReference>
<keyword evidence="1" id="KW-0004">4Fe-4S</keyword>
<evidence type="ECO:0000256" key="4">
    <source>
        <dbReference type="ARBA" id="ARBA00022691"/>
    </source>
</evidence>
<dbReference type="AlphaFoldDB" id="A0A1I4RV87"/>
<comment type="similarity">
    <text evidence="6">Belongs to the class I-like SAM-binding methyltransferase superfamily. RNA M5U methyltransferase family.</text>
</comment>
<feature type="binding site" evidence="6">
    <location>
        <position position="245"/>
    </location>
    <ligand>
        <name>S-adenosyl-L-methionine</name>
        <dbReference type="ChEBI" id="CHEBI:59789"/>
    </ligand>
</feature>
<evidence type="ECO:0000313" key="8">
    <source>
        <dbReference type="Proteomes" id="UP000199561"/>
    </source>
</evidence>
<organism evidence="7 8">
    <name type="scientific">Nitrosomonas nitrosa</name>
    <dbReference type="NCBI Taxonomy" id="52442"/>
    <lineage>
        <taxon>Bacteria</taxon>
        <taxon>Pseudomonadati</taxon>
        <taxon>Pseudomonadota</taxon>
        <taxon>Betaproteobacteria</taxon>
        <taxon>Nitrosomonadales</taxon>
        <taxon>Nitrosomonadaceae</taxon>
        <taxon>Nitrosomonas</taxon>
    </lineage>
</organism>
<accession>A0A1I4RV87</accession>
<keyword evidence="1" id="KW-0408">Iron</keyword>
<keyword evidence="2 6" id="KW-0489">Methyltransferase</keyword>
<feature type="binding site" evidence="6">
    <location>
        <position position="215"/>
    </location>
    <ligand>
        <name>S-adenosyl-L-methionine</name>
        <dbReference type="ChEBI" id="CHEBI:59789"/>
    </ligand>
</feature>
<keyword evidence="4 6" id="KW-0949">S-adenosyl-L-methionine</keyword>
<evidence type="ECO:0000256" key="1">
    <source>
        <dbReference type="ARBA" id="ARBA00022485"/>
    </source>
</evidence>
<protein>
    <submittedName>
        <fullName evidence="7">23S rRNA m(5)U-1939 methyltransferase</fullName>
    </submittedName>
</protein>
<dbReference type="Pfam" id="PF05958">
    <property type="entry name" value="tRNA_U5-meth_tr"/>
    <property type="match status" value="1"/>
</dbReference>
<feature type="active site" description="Nucleophile" evidence="6">
    <location>
        <position position="340"/>
    </location>
</feature>
<dbReference type="InterPro" id="IPR012340">
    <property type="entry name" value="NA-bd_OB-fold"/>
</dbReference>
<proteinExistence type="inferred from homology"/>
<dbReference type="GO" id="GO:0008173">
    <property type="term" value="F:RNA methyltransferase activity"/>
    <property type="evidence" value="ECO:0007669"/>
    <property type="project" value="InterPro"/>
</dbReference>
<feature type="binding site" evidence="6">
    <location>
        <position position="313"/>
    </location>
    <ligand>
        <name>S-adenosyl-L-methionine</name>
        <dbReference type="ChEBI" id="CHEBI:59789"/>
    </ligand>
</feature>
<dbReference type="InterPro" id="IPR029063">
    <property type="entry name" value="SAM-dependent_MTases_sf"/>
</dbReference>
<dbReference type="GO" id="GO:0006396">
    <property type="term" value="P:RNA processing"/>
    <property type="evidence" value="ECO:0007669"/>
    <property type="project" value="InterPro"/>
</dbReference>
<dbReference type="STRING" id="52442.SAMN05421880_1218"/>
<evidence type="ECO:0000256" key="6">
    <source>
        <dbReference type="PROSITE-ProRule" id="PRU01024"/>
    </source>
</evidence>
<dbReference type="PANTHER" id="PTHR11061:SF49">
    <property type="entry name" value="23S RRNA (URACIL(1939)-C(5))-METHYLTRANSFERASE RLMD"/>
    <property type="match status" value="1"/>
</dbReference>
<keyword evidence="8" id="KW-1185">Reference proteome</keyword>
<dbReference type="RefSeq" id="WP_090670147.1">
    <property type="nucleotide sequence ID" value="NZ_FOUF01000021.1"/>
</dbReference>
<dbReference type="PROSITE" id="PS01231">
    <property type="entry name" value="TRMA_2"/>
    <property type="match status" value="1"/>
</dbReference>
<dbReference type="SUPFAM" id="SSF50249">
    <property type="entry name" value="Nucleic acid-binding proteins"/>
    <property type="match status" value="1"/>
</dbReference>
<keyword evidence="3 6" id="KW-0808">Transferase</keyword>